<comment type="similarity">
    <text evidence="1">Belongs to the initiator RepB protein family.</text>
</comment>
<dbReference type="Pfam" id="PF01051">
    <property type="entry name" value="Rep3_N"/>
    <property type="match status" value="1"/>
</dbReference>
<dbReference type="Gene3D" id="1.10.10.10">
    <property type="entry name" value="Winged helix-like DNA-binding domain superfamily/Winged helix DNA-binding domain"/>
    <property type="match status" value="2"/>
</dbReference>
<name>A0AAV4YFZ0_AERCA</name>
<protein>
    <submittedName>
        <fullName evidence="4">Replication initiation protein</fullName>
    </submittedName>
</protein>
<evidence type="ECO:0000313" key="4">
    <source>
        <dbReference type="EMBL" id="GJA39670.1"/>
    </source>
</evidence>
<evidence type="ECO:0000313" key="5">
    <source>
        <dbReference type="Proteomes" id="UP000886939"/>
    </source>
</evidence>
<proteinExistence type="inferred from homology"/>
<accession>A0AAV4YFZ0</accession>
<evidence type="ECO:0000259" key="3">
    <source>
        <dbReference type="Pfam" id="PF01051"/>
    </source>
</evidence>
<gene>
    <name evidence="4" type="primary">repE</name>
    <name evidence="4" type="ORF">KAM343_04660</name>
</gene>
<feature type="region of interest" description="Disordered" evidence="2">
    <location>
        <begin position="250"/>
        <end position="311"/>
    </location>
</feature>
<dbReference type="SUPFAM" id="SSF46785">
    <property type="entry name" value="Winged helix' DNA-binding domain"/>
    <property type="match status" value="2"/>
</dbReference>
<comment type="caution">
    <text evidence="4">The sequence shown here is derived from an EMBL/GenBank/DDBJ whole genome shotgun (WGS) entry which is preliminary data.</text>
</comment>
<dbReference type="GO" id="GO:0006270">
    <property type="term" value="P:DNA replication initiation"/>
    <property type="evidence" value="ECO:0007669"/>
    <property type="project" value="InterPro"/>
</dbReference>
<dbReference type="RefSeq" id="WP_223945541.1">
    <property type="nucleotide sequence ID" value="NZ_BPNI01000004.1"/>
</dbReference>
<dbReference type="InterPro" id="IPR000525">
    <property type="entry name" value="Initiator_Rep_WH1"/>
</dbReference>
<dbReference type="Proteomes" id="UP000886939">
    <property type="component" value="Unassembled WGS sequence"/>
</dbReference>
<organism evidence="4 5">
    <name type="scientific">Aeromonas caviae</name>
    <name type="common">Aeromonas punctata</name>
    <dbReference type="NCBI Taxonomy" id="648"/>
    <lineage>
        <taxon>Bacteria</taxon>
        <taxon>Pseudomonadati</taxon>
        <taxon>Pseudomonadota</taxon>
        <taxon>Gammaproteobacteria</taxon>
        <taxon>Aeromonadales</taxon>
        <taxon>Aeromonadaceae</taxon>
        <taxon>Aeromonas</taxon>
    </lineage>
</organism>
<dbReference type="EMBL" id="BPNI01000004">
    <property type="protein sequence ID" value="GJA39670.1"/>
    <property type="molecule type" value="Genomic_DNA"/>
</dbReference>
<dbReference type="Pfam" id="PF21205">
    <property type="entry name" value="Rep3_C"/>
    <property type="match status" value="1"/>
</dbReference>
<evidence type="ECO:0000256" key="1">
    <source>
        <dbReference type="ARBA" id="ARBA00038283"/>
    </source>
</evidence>
<dbReference type="GO" id="GO:0003887">
    <property type="term" value="F:DNA-directed DNA polymerase activity"/>
    <property type="evidence" value="ECO:0007669"/>
    <property type="project" value="InterPro"/>
</dbReference>
<dbReference type="InterPro" id="IPR036388">
    <property type="entry name" value="WH-like_DNA-bd_sf"/>
</dbReference>
<reference evidence="4" key="1">
    <citation type="submission" date="2021-07" db="EMBL/GenBank/DDBJ databases">
        <title>Draft genome sequence of carbapenem-resistant Aeromonas spp. in Japan.</title>
        <authorList>
            <person name="Maehana S."/>
            <person name="Suzuki M."/>
            <person name="Kitasato H."/>
        </authorList>
    </citation>
    <scope>NUCLEOTIDE SEQUENCE</scope>
    <source>
        <strain evidence="4">KAM343</strain>
    </source>
</reference>
<feature type="domain" description="Initiator Rep protein WH1" evidence="3">
    <location>
        <begin position="13"/>
        <end position="166"/>
    </location>
</feature>
<dbReference type="AlphaFoldDB" id="A0AAV4YFZ0"/>
<evidence type="ECO:0000256" key="2">
    <source>
        <dbReference type="SAM" id="MobiDB-lite"/>
    </source>
</evidence>
<feature type="compositionally biased region" description="Polar residues" evidence="2">
    <location>
        <begin position="280"/>
        <end position="296"/>
    </location>
</feature>
<dbReference type="InterPro" id="IPR036390">
    <property type="entry name" value="WH_DNA-bd_sf"/>
</dbReference>
<sequence>MNQPIQKKRSRRVVQSNQLTEASYSLTRDQKRILYLCMSKMPNVPEGEPITHDGKFTIAVADYAEAYDLPSSAASQDIRAALNRFRGKEVTIYRPEFDEGDDKGYDAYPWLVKRSVRPNIGLYEIHINQELMPLMAGLRRNFTTYDMIEVNGITNPLVMRLYESLCQFRGNRSEGSVTLSVEWIRARYMLPASYNRMPDFRKRFLDVAVQEINQKSQLRIEVKEKKTGRSITHLEFKFVDIERKKMERIKRIGEDKPPAEGGQTDLDQAPGEGGQIDLEASQTAGKGGQITPSPANQEIDDDVAIKEGSPW</sequence>